<evidence type="ECO:0000313" key="2">
    <source>
        <dbReference type="Proteomes" id="UP000499080"/>
    </source>
</evidence>
<reference evidence="1 2" key="1">
    <citation type="journal article" date="2019" name="Sci. Rep.">
        <title>Orb-weaving spider Araneus ventricosus genome elucidates the spidroin gene catalogue.</title>
        <authorList>
            <person name="Kono N."/>
            <person name="Nakamura H."/>
            <person name="Ohtoshi R."/>
            <person name="Moran D.A.P."/>
            <person name="Shinohara A."/>
            <person name="Yoshida Y."/>
            <person name="Fujiwara M."/>
            <person name="Mori M."/>
            <person name="Tomita M."/>
            <person name="Arakawa K."/>
        </authorList>
    </citation>
    <scope>NUCLEOTIDE SEQUENCE [LARGE SCALE GENOMIC DNA]</scope>
</reference>
<dbReference type="EMBL" id="BGPR01004938">
    <property type="protein sequence ID" value="GBN05052.1"/>
    <property type="molecule type" value="Genomic_DNA"/>
</dbReference>
<keyword evidence="2" id="KW-1185">Reference proteome</keyword>
<dbReference type="AlphaFoldDB" id="A0A4Y2KS86"/>
<name>A0A4Y2KS86_ARAVE</name>
<dbReference type="Proteomes" id="UP000499080">
    <property type="component" value="Unassembled WGS sequence"/>
</dbReference>
<organism evidence="1 2">
    <name type="scientific">Araneus ventricosus</name>
    <name type="common">Orbweaver spider</name>
    <name type="synonym">Epeira ventricosa</name>
    <dbReference type="NCBI Taxonomy" id="182803"/>
    <lineage>
        <taxon>Eukaryota</taxon>
        <taxon>Metazoa</taxon>
        <taxon>Ecdysozoa</taxon>
        <taxon>Arthropoda</taxon>
        <taxon>Chelicerata</taxon>
        <taxon>Arachnida</taxon>
        <taxon>Araneae</taxon>
        <taxon>Araneomorphae</taxon>
        <taxon>Entelegynae</taxon>
        <taxon>Araneoidea</taxon>
        <taxon>Araneidae</taxon>
        <taxon>Araneus</taxon>
    </lineage>
</organism>
<proteinExistence type="predicted"/>
<comment type="caution">
    <text evidence="1">The sequence shown here is derived from an EMBL/GenBank/DDBJ whole genome shotgun (WGS) entry which is preliminary data.</text>
</comment>
<protein>
    <submittedName>
        <fullName evidence="1">Uncharacterized protein</fullName>
    </submittedName>
</protein>
<sequence>MSFTRSHLYQLPSITATETETALECDHPSIGANGAETVGNVTIQTSTSPIKTALTMLGSKVFTCHGMPGVHGADQKRIIIH</sequence>
<accession>A0A4Y2KS86</accession>
<evidence type="ECO:0000313" key="1">
    <source>
        <dbReference type="EMBL" id="GBN05052.1"/>
    </source>
</evidence>
<gene>
    <name evidence="1" type="ORF">AVEN_71187_1</name>
</gene>